<evidence type="ECO:0000259" key="8">
    <source>
        <dbReference type="PROSITE" id="PS50103"/>
    </source>
</evidence>
<evidence type="ECO:0000256" key="7">
    <source>
        <dbReference type="SAM" id="MobiDB-lite"/>
    </source>
</evidence>
<comment type="subcellular location">
    <subcellularLocation>
        <location evidence="1">Nucleus membrane</location>
        <topology evidence="1">Peripheral membrane protein</topology>
        <orientation evidence="1">Cytoplasmic side</orientation>
    </subcellularLocation>
</comment>
<dbReference type="PANTHER" id="PTHR46527">
    <property type="entry name" value="NUCLEOPORIN-LIKE PROTEIN 2"/>
    <property type="match status" value="1"/>
</dbReference>
<feature type="region of interest" description="Disordered" evidence="7">
    <location>
        <begin position="148"/>
        <end position="168"/>
    </location>
</feature>
<accession>A0A834XT07</accession>
<keyword evidence="10" id="KW-1185">Reference proteome</keyword>
<dbReference type="PROSITE" id="PS50103">
    <property type="entry name" value="ZF_C3H1"/>
    <property type="match status" value="1"/>
</dbReference>
<keyword evidence="2" id="KW-0539">Nucleus</keyword>
<keyword evidence="6" id="KW-0479">Metal-binding</keyword>
<evidence type="ECO:0000256" key="3">
    <source>
        <dbReference type="ARBA" id="ARBA00037262"/>
    </source>
</evidence>
<dbReference type="EMBL" id="JACMRX010000004">
    <property type="protein sequence ID" value="KAF7990256.1"/>
    <property type="molecule type" value="Genomic_DNA"/>
</dbReference>
<dbReference type="GO" id="GO:0008270">
    <property type="term" value="F:zinc ion binding"/>
    <property type="evidence" value="ECO:0007669"/>
    <property type="project" value="UniProtKB-KW"/>
</dbReference>
<feature type="compositionally biased region" description="Low complexity" evidence="7">
    <location>
        <begin position="153"/>
        <end position="163"/>
    </location>
</feature>
<dbReference type="Proteomes" id="UP000639338">
    <property type="component" value="Unassembled WGS sequence"/>
</dbReference>
<evidence type="ECO:0000256" key="4">
    <source>
        <dbReference type="ARBA" id="ARBA00039886"/>
    </source>
</evidence>
<organism evidence="9 10">
    <name type="scientific">Aphidius gifuensis</name>
    <name type="common">Parasitoid wasp</name>
    <dbReference type="NCBI Taxonomy" id="684658"/>
    <lineage>
        <taxon>Eukaryota</taxon>
        <taxon>Metazoa</taxon>
        <taxon>Ecdysozoa</taxon>
        <taxon>Arthropoda</taxon>
        <taxon>Hexapoda</taxon>
        <taxon>Insecta</taxon>
        <taxon>Pterygota</taxon>
        <taxon>Neoptera</taxon>
        <taxon>Endopterygota</taxon>
        <taxon>Hymenoptera</taxon>
        <taxon>Apocrita</taxon>
        <taxon>Ichneumonoidea</taxon>
        <taxon>Braconidae</taxon>
        <taxon>Aphidiinae</taxon>
        <taxon>Aphidius</taxon>
    </lineage>
</organism>
<dbReference type="InterPro" id="IPR000571">
    <property type="entry name" value="Znf_CCCH"/>
</dbReference>
<dbReference type="InterPro" id="IPR051767">
    <property type="entry name" value="Nucleoporin_NUP42"/>
</dbReference>
<protein>
    <recommendedName>
        <fullName evidence="4">Nucleoporin NUP42</fullName>
    </recommendedName>
    <alternativeName>
        <fullName evidence="5">Nucleoporin-like protein 2</fullName>
    </alternativeName>
</protein>
<evidence type="ECO:0000313" key="9">
    <source>
        <dbReference type="EMBL" id="KAF7990256.1"/>
    </source>
</evidence>
<evidence type="ECO:0000256" key="1">
    <source>
        <dbReference type="ARBA" id="ARBA00004335"/>
    </source>
</evidence>
<dbReference type="AlphaFoldDB" id="A0A834XT07"/>
<evidence type="ECO:0000256" key="2">
    <source>
        <dbReference type="ARBA" id="ARBA00023242"/>
    </source>
</evidence>
<evidence type="ECO:0000313" key="10">
    <source>
        <dbReference type="Proteomes" id="UP000639338"/>
    </source>
</evidence>
<sequence length="562" mass="58128">MVLCQYYLSGNCRFGNACKNEHSSGQGTKTLAIVGEEMLLAERGGQWPLSCFSPTKDHACIPDMNDVSPEEVRWEMYQAQKSGTVDQTKLQFQQLCQEMSRKREFLKNPSNELLVMLDKIHKNNRETGFSNKSFTSATATSPFGATTGSNFGTPASSSTTTASGIFSRGMTTNTPSVFGGQPSFGGAPVFSTQSPSTNSIFGGAVNSTNSVFGGNQNMPGFTSSNPQSSSSIFGGSTSGVVSGSTTGTSVFGQPSAFGSTAQTPQQNIFSNTQTTTSPFGGVPSATGTLYGGATTITPTQSAGSIFGSSQPALSNSSSIFSQQKPVSSGSAFGGAPVFSNSTTFSSAQQNQGFGAQPAFNMTNSVFGSSTTTSNTFGGSAGNTNSFAALATTPQQQNLFQNNGQNTTSPFGNAVSSTMTNSSPFGGSINSTSTFGNNNFGNQSVDVNSGFGTSVFTSVSSNQGYGNAPAYASTPSTPFASTTSTSSISNPFAQNAQQMSAVLGVTASGTTFGGMSAGLARDKKIYTDDSELTDDEKQMFMAEQFILGKIPIKPPSIELSECK</sequence>
<evidence type="ECO:0000256" key="6">
    <source>
        <dbReference type="PROSITE-ProRule" id="PRU00723"/>
    </source>
</evidence>
<gene>
    <name evidence="9" type="ORF">HCN44_000061</name>
</gene>
<evidence type="ECO:0000256" key="5">
    <source>
        <dbReference type="ARBA" id="ARBA00042384"/>
    </source>
</evidence>
<keyword evidence="6" id="KW-0862">Zinc</keyword>
<reference evidence="9 10" key="1">
    <citation type="submission" date="2020-08" db="EMBL/GenBank/DDBJ databases">
        <title>Aphidius gifuensis genome sequencing and assembly.</title>
        <authorList>
            <person name="Du Z."/>
        </authorList>
    </citation>
    <scope>NUCLEOTIDE SEQUENCE [LARGE SCALE GENOMIC DNA]</scope>
    <source>
        <strain evidence="9">YNYX2018</strain>
        <tissue evidence="9">Adults</tissue>
    </source>
</reference>
<proteinExistence type="predicted"/>
<keyword evidence="6" id="KW-0863">Zinc-finger</keyword>
<comment type="caution">
    <text evidence="9">The sequence shown here is derived from an EMBL/GenBank/DDBJ whole genome shotgun (WGS) entry which is preliminary data.</text>
</comment>
<dbReference type="OrthoDB" id="20729at2759"/>
<name>A0A834XT07_APHGI</name>
<dbReference type="PANTHER" id="PTHR46527:SF1">
    <property type="entry name" value="NUCLEOPORIN NUP42"/>
    <property type="match status" value="1"/>
</dbReference>
<feature type="zinc finger region" description="C3H1-type" evidence="6">
    <location>
        <begin position="1"/>
        <end position="25"/>
    </location>
</feature>
<dbReference type="GO" id="GO:0031965">
    <property type="term" value="C:nuclear membrane"/>
    <property type="evidence" value="ECO:0007669"/>
    <property type="project" value="UniProtKB-SubCell"/>
</dbReference>
<feature type="domain" description="C3H1-type" evidence="8">
    <location>
        <begin position="1"/>
        <end position="25"/>
    </location>
</feature>
<comment type="function">
    <text evidence="3">Required for the export of mRNAs containing poly(A) tails from the nucleus into the cytoplasm.</text>
</comment>